<dbReference type="Pfam" id="PF05368">
    <property type="entry name" value="NmrA"/>
    <property type="match status" value="1"/>
</dbReference>
<dbReference type="Proteomes" id="UP000184440">
    <property type="component" value="Unassembled WGS sequence"/>
</dbReference>
<dbReference type="PANTHER" id="PTHR43162:SF1">
    <property type="entry name" value="PRESTALK A DIFFERENTIATION PROTEIN A"/>
    <property type="match status" value="1"/>
</dbReference>
<name>A0A1M7N660_9ACTN</name>
<evidence type="ECO:0000259" key="1">
    <source>
        <dbReference type="Pfam" id="PF05368"/>
    </source>
</evidence>
<dbReference type="EMBL" id="FRCS01000002">
    <property type="protein sequence ID" value="SHM99063.1"/>
    <property type="molecule type" value="Genomic_DNA"/>
</dbReference>
<dbReference type="Gene3D" id="3.90.25.10">
    <property type="entry name" value="UDP-galactose 4-epimerase, domain 1"/>
    <property type="match status" value="1"/>
</dbReference>
<dbReference type="InterPro" id="IPR008030">
    <property type="entry name" value="NmrA-like"/>
</dbReference>
<dbReference type="AlphaFoldDB" id="A0A1M7N660"/>
<evidence type="ECO:0000313" key="3">
    <source>
        <dbReference type="Proteomes" id="UP000184440"/>
    </source>
</evidence>
<dbReference type="Gene3D" id="3.40.50.720">
    <property type="entry name" value="NAD(P)-binding Rossmann-like Domain"/>
    <property type="match status" value="1"/>
</dbReference>
<keyword evidence="3" id="KW-1185">Reference proteome</keyword>
<sequence>MIGVTGAAGKTGRAVLAALAARGVPTRALVRPGRSAAGLGATETVHADLRDAGQVATALDGVSAVYVVAPNVHPSEASIVENVLAAGVPRVVYHSVLHPAVEAMPHHWAKARAEELLVASDVDWTVLQPCAYAQNFRPADVLRVPYSVDTRFAFVDLLDVAFVAARVLTEDGHSYATYELAGPELLSVADVAALWGVRAEREDLNEWYLDTPLRGYARDALGAMFTYYDEHGLPGNPRVLASLLGRPPATVADVFARES</sequence>
<dbReference type="PANTHER" id="PTHR43162">
    <property type="match status" value="1"/>
</dbReference>
<protein>
    <submittedName>
        <fullName evidence="2">Uncharacterized conserved protein YbjT, contains NAD(P)-binding and DUF2867 domains</fullName>
    </submittedName>
</protein>
<dbReference type="InterPro" id="IPR036291">
    <property type="entry name" value="NAD(P)-bd_dom_sf"/>
</dbReference>
<gene>
    <name evidence="2" type="ORF">SAMN05443668_102441</name>
</gene>
<dbReference type="SUPFAM" id="SSF51735">
    <property type="entry name" value="NAD(P)-binding Rossmann-fold domains"/>
    <property type="match status" value="1"/>
</dbReference>
<dbReference type="OrthoDB" id="4457504at2"/>
<reference evidence="2 3" key="1">
    <citation type="submission" date="2016-11" db="EMBL/GenBank/DDBJ databases">
        <authorList>
            <person name="Jaros S."/>
            <person name="Januszkiewicz K."/>
            <person name="Wedrychowicz H."/>
        </authorList>
    </citation>
    <scope>NUCLEOTIDE SEQUENCE [LARGE SCALE GENOMIC DNA]</scope>
    <source>
        <strain evidence="2 3">DSM 46144</strain>
    </source>
</reference>
<feature type="domain" description="NmrA-like" evidence="1">
    <location>
        <begin position="2"/>
        <end position="232"/>
    </location>
</feature>
<dbReference type="STRING" id="134849.SAMN05443668_102441"/>
<organism evidence="2 3">
    <name type="scientific">Cryptosporangium aurantiacum</name>
    <dbReference type="NCBI Taxonomy" id="134849"/>
    <lineage>
        <taxon>Bacteria</taxon>
        <taxon>Bacillati</taxon>
        <taxon>Actinomycetota</taxon>
        <taxon>Actinomycetes</taxon>
        <taxon>Cryptosporangiales</taxon>
        <taxon>Cryptosporangiaceae</taxon>
        <taxon>Cryptosporangium</taxon>
    </lineage>
</organism>
<accession>A0A1M7N660</accession>
<proteinExistence type="predicted"/>
<evidence type="ECO:0000313" key="2">
    <source>
        <dbReference type="EMBL" id="SHM99063.1"/>
    </source>
</evidence>
<dbReference type="InterPro" id="IPR051604">
    <property type="entry name" value="Ergot_Alk_Oxidoreductase"/>
</dbReference>